<comment type="caution">
    <text evidence="1">The sequence shown here is derived from an EMBL/GenBank/DDBJ whole genome shotgun (WGS) entry which is preliminary data.</text>
</comment>
<name>A0ABP7JR93_9ACTN</name>
<protein>
    <submittedName>
        <fullName evidence="1">Uncharacterized protein</fullName>
    </submittedName>
</protein>
<keyword evidence="2" id="KW-1185">Reference proteome</keyword>
<gene>
    <name evidence="1" type="ORF">GCM10022403_099010</name>
</gene>
<dbReference type="Gene3D" id="2.10.230.10">
    <property type="entry name" value="Heat shock protein DnaJ, cysteine-rich domain"/>
    <property type="match status" value="1"/>
</dbReference>
<dbReference type="RefSeq" id="WP_275768312.1">
    <property type="nucleotide sequence ID" value="NZ_BAABDE010000052.1"/>
</dbReference>
<evidence type="ECO:0000313" key="2">
    <source>
        <dbReference type="Proteomes" id="UP001501009"/>
    </source>
</evidence>
<dbReference type="Proteomes" id="UP001501009">
    <property type="component" value="Unassembled WGS sequence"/>
</dbReference>
<evidence type="ECO:0000313" key="1">
    <source>
        <dbReference type="EMBL" id="GAA3851777.1"/>
    </source>
</evidence>
<reference evidence="2" key="1">
    <citation type="journal article" date="2019" name="Int. J. Syst. Evol. Microbiol.">
        <title>The Global Catalogue of Microorganisms (GCM) 10K type strain sequencing project: providing services to taxonomists for standard genome sequencing and annotation.</title>
        <authorList>
            <consortium name="The Broad Institute Genomics Platform"/>
            <consortium name="The Broad Institute Genome Sequencing Center for Infectious Disease"/>
            <person name="Wu L."/>
            <person name="Ma J."/>
        </authorList>
    </citation>
    <scope>NUCLEOTIDE SEQUENCE [LARGE SCALE GENOMIC DNA]</scope>
    <source>
        <strain evidence="2">JCM 17138</strain>
    </source>
</reference>
<proteinExistence type="predicted"/>
<sequence>MLATPTIIDAITVTGAHALECGECEGGGTVTYMHGPYEHTRECDTCHGTGRHLPCPACSDGTSPDTGDTCPTCEGFAALI</sequence>
<accession>A0ABP7JR93</accession>
<dbReference type="EMBL" id="BAABDE010000052">
    <property type="protein sequence ID" value="GAA3851777.1"/>
    <property type="molecule type" value="Genomic_DNA"/>
</dbReference>
<dbReference type="InterPro" id="IPR036410">
    <property type="entry name" value="HSP_DnaJ_Cys-rich_dom_sf"/>
</dbReference>
<organism evidence="1 2">
    <name type="scientific">Streptomyces coacervatus</name>
    <dbReference type="NCBI Taxonomy" id="647381"/>
    <lineage>
        <taxon>Bacteria</taxon>
        <taxon>Bacillati</taxon>
        <taxon>Actinomycetota</taxon>
        <taxon>Actinomycetes</taxon>
        <taxon>Kitasatosporales</taxon>
        <taxon>Streptomycetaceae</taxon>
        <taxon>Streptomyces</taxon>
    </lineage>
</organism>
<dbReference type="SUPFAM" id="SSF57938">
    <property type="entry name" value="DnaJ/Hsp40 cysteine-rich domain"/>
    <property type="match status" value="1"/>
</dbReference>